<evidence type="ECO:0000256" key="7">
    <source>
        <dbReference type="ARBA" id="ARBA00022692"/>
    </source>
</evidence>
<evidence type="ECO:0000256" key="12">
    <source>
        <dbReference type="ARBA" id="ARBA00023012"/>
    </source>
</evidence>
<keyword evidence="10" id="KW-0067">ATP-binding</keyword>
<dbReference type="HOGENOM" id="CLU_000445_89_18_11"/>
<dbReference type="InterPro" id="IPR003594">
    <property type="entry name" value="HATPase_dom"/>
</dbReference>
<dbReference type="SUPFAM" id="SSF47384">
    <property type="entry name" value="Homodimeric domain of signal transducing histidine kinase"/>
    <property type="match status" value="1"/>
</dbReference>
<dbReference type="GO" id="GO:0005886">
    <property type="term" value="C:plasma membrane"/>
    <property type="evidence" value="ECO:0007669"/>
    <property type="project" value="UniProtKB-SubCell"/>
</dbReference>
<evidence type="ECO:0000256" key="16">
    <source>
        <dbReference type="SAM" id="Phobius"/>
    </source>
</evidence>
<keyword evidence="5" id="KW-0597">Phosphoprotein</keyword>
<dbReference type="AlphaFoldDB" id="Q6A829"/>
<dbReference type="Proteomes" id="UP000000603">
    <property type="component" value="Chromosome"/>
</dbReference>
<evidence type="ECO:0000313" key="20">
    <source>
        <dbReference type="Proteomes" id="UP000000603"/>
    </source>
</evidence>
<dbReference type="SUPFAM" id="SSF55874">
    <property type="entry name" value="ATPase domain of HSP90 chaperone/DNA topoisomerase II/histidine kinase"/>
    <property type="match status" value="1"/>
</dbReference>
<dbReference type="InterPro" id="IPR003660">
    <property type="entry name" value="HAMP_dom"/>
</dbReference>
<comment type="catalytic activity">
    <reaction evidence="1">
        <text>ATP + protein L-histidine = ADP + protein N-phospho-L-histidine.</text>
        <dbReference type="EC" id="2.7.13.3"/>
    </reaction>
</comment>
<proteinExistence type="predicted"/>
<dbReference type="InterPro" id="IPR003661">
    <property type="entry name" value="HisK_dim/P_dom"/>
</dbReference>
<evidence type="ECO:0000256" key="3">
    <source>
        <dbReference type="ARBA" id="ARBA00012438"/>
    </source>
</evidence>
<evidence type="ECO:0000256" key="13">
    <source>
        <dbReference type="ARBA" id="ARBA00023136"/>
    </source>
</evidence>
<dbReference type="CDD" id="cd00082">
    <property type="entry name" value="HisKA"/>
    <property type="match status" value="1"/>
</dbReference>
<reference evidence="19 20" key="1">
    <citation type="journal article" date="2004" name="Science">
        <title>The complete genome sequence of Propionibacterium acnes, a commensal of human skin.</title>
        <authorList>
            <person name="Bruggemann H."/>
            <person name="Henne A."/>
            <person name="Hoster F."/>
            <person name="Liesegang H."/>
            <person name="Wiezer A."/>
            <person name="Strittmatter A."/>
            <person name="Hujer S."/>
            <person name="Durre P."/>
            <person name="Gottschalk G."/>
        </authorList>
    </citation>
    <scope>NUCLEOTIDE SEQUENCE [LARGE SCALE GENOMIC DNA]</scope>
    <source>
        <strain evidence="20">DSM 16379 / KPA171202</strain>
    </source>
</reference>
<dbReference type="SUPFAM" id="SSF158472">
    <property type="entry name" value="HAMP domain-like"/>
    <property type="match status" value="1"/>
</dbReference>
<feature type="transmembrane region" description="Helical" evidence="16">
    <location>
        <begin position="84"/>
        <end position="106"/>
    </location>
</feature>
<dbReference type="EC" id="2.7.13.3" evidence="3"/>
<evidence type="ECO:0000256" key="4">
    <source>
        <dbReference type="ARBA" id="ARBA00022475"/>
    </source>
</evidence>
<evidence type="ECO:0000256" key="9">
    <source>
        <dbReference type="ARBA" id="ARBA00022777"/>
    </source>
</evidence>
<dbReference type="SMART" id="SM00388">
    <property type="entry name" value="HisKA"/>
    <property type="match status" value="1"/>
</dbReference>
<dbReference type="InterPro" id="IPR047669">
    <property type="entry name" value="MtrAB_MtrB"/>
</dbReference>
<evidence type="ECO:0000256" key="14">
    <source>
        <dbReference type="ARBA" id="ARBA00035305"/>
    </source>
</evidence>
<dbReference type="SMART" id="SM00304">
    <property type="entry name" value="HAMP"/>
    <property type="match status" value="1"/>
</dbReference>
<feature type="domain" description="HAMP" evidence="18">
    <location>
        <begin position="276"/>
        <end position="328"/>
    </location>
</feature>
<dbReference type="eggNOG" id="COG5002">
    <property type="taxonomic scope" value="Bacteria"/>
</dbReference>
<dbReference type="InterPro" id="IPR004358">
    <property type="entry name" value="Sig_transdc_His_kin-like_C"/>
</dbReference>
<dbReference type="InterPro" id="IPR036890">
    <property type="entry name" value="HATPase_C_sf"/>
</dbReference>
<evidence type="ECO:0000259" key="17">
    <source>
        <dbReference type="PROSITE" id="PS50109"/>
    </source>
</evidence>
<dbReference type="EMBL" id="AE017283">
    <property type="protein sequence ID" value="AAT83086.1"/>
    <property type="molecule type" value="Genomic_DNA"/>
</dbReference>
<feature type="transmembrane region" description="Helical" evidence="16">
    <location>
        <begin position="256"/>
        <end position="274"/>
    </location>
</feature>
<keyword evidence="9 19" id="KW-0418">Kinase</keyword>
<dbReference type="InterPro" id="IPR036097">
    <property type="entry name" value="HisK_dim/P_sf"/>
</dbReference>
<evidence type="ECO:0000256" key="1">
    <source>
        <dbReference type="ARBA" id="ARBA00000085"/>
    </source>
</evidence>
<evidence type="ECO:0000256" key="10">
    <source>
        <dbReference type="ARBA" id="ARBA00022840"/>
    </source>
</evidence>
<keyword evidence="13 16" id="KW-0472">Membrane</keyword>
<dbReference type="Gene3D" id="3.30.565.10">
    <property type="entry name" value="Histidine kinase-like ATPase, C-terminal domain"/>
    <property type="match status" value="1"/>
</dbReference>
<dbReference type="NCBIfam" id="NF040691">
    <property type="entry name" value="MtrAB_MtrB"/>
    <property type="match status" value="1"/>
</dbReference>
<evidence type="ECO:0000256" key="11">
    <source>
        <dbReference type="ARBA" id="ARBA00022989"/>
    </source>
</evidence>
<keyword evidence="6" id="KW-0808">Transferase</keyword>
<organism evidence="19 20">
    <name type="scientific">Cutibacterium acnes (strain DSM 16379 / KPA171202)</name>
    <name type="common">Propionibacterium acnes</name>
    <dbReference type="NCBI Taxonomy" id="267747"/>
    <lineage>
        <taxon>Bacteria</taxon>
        <taxon>Bacillati</taxon>
        <taxon>Actinomycetota</taxon>
        <taxon>Actinomycetes</taxon>
        <taxon>Propionibacteriales</taxon>
        <taxon>Propionibacteriaceae</taxon>
        <taxon>Cutibacterium</taxon>
    </lineage>
</organism>
<dbReference type="Gene3D" id="1.10.287.130">
    <property type="match status" value="1"/>
</dbReference>
<dbReference type="PANTHER" id="PTHR43711:SF32">
    <property type="entry name" value="SENSOR-TYPE HISTIDINE KINASE PRRB"/>
    <property type="match status" value="1"/>
</dbReference>
<dbReference type="FunFam" id="3.30.565.10:FF:000013">
    <property type="entry name" value="Two-component sensor histidine kinase"/>
    <property type="match status" value="1"/>
</dbReference>
<feature type="region of interest" description="Disordered" evidence="15">
    <location>
        <begin position="560"/>
        <end position="582"/>
    </location>
</feature>
<evidence type="ECO:0000256" key="2">
    <source>
        <dbReference type="ARBA" id="ARBA00004651"/>
    </source>
</evidence>
<dbReference type="EnsemblBacteria" id="AAT83086">
    <property type="protein sequence ID" value="AAT83086"/>
    <property type="gene ID" value="PPA1337"/>
</dbReference>
<dbReference type="InterPro" id="IPR005467">
    <property type="entry name" value="His_kinase_dom"/>
</dbReference>
<feature type="domain" description="Histidine kinase" evidence="17">
    <location>
        <begin position="343"/>
        <end position="557"/>
    </location>
</feature>
<keyword evidence="12" id="KW-0902">Two-component regulatory system</keyword>
<evidence type="ECO:0000313" key="19">
    <source>
        <dbReference type="EMBL" id="AAT83086.1"/>
    </source>
</evidence>
<dbReference type="Pfam" id="PF00672">
    <property type="entry name" value="HAMP"/>
    <property type="match status" value="1"/>
</dbReference>
<dbReference type="GO" id="GO:0005524">
    <property type="term" value="F:ATP binding"/>
    <property type="evidence" value="ECO:0007669"/>
    <property type="project" value="UniProtKB-KW"/>
</dbReference>
<dbReference type="CDD" id="cd06225">
    <property type="entry name" value="HAMP"/>
    <property type="match status" value="1"/>
</dbReference>
<sequence>MGIHQHHRYSVGQRPCAETAFQGGAQRGPPPDDRHCSWHRLPHQHPWGGKLITLAGRAGRGWRPGWCPSWLTGPRRLWWSSLPLRTVTVTLSSSLVILIVGGFFLVRQATAGIVEAKRTSAVAETTATINRIQGQLRDTDLRTASFYERLNLLADDAASQSDQYHVLIQGPVSGLISQGVSPDSVPTDLTATVGESNGMWTAPTTVHYTDHVRPDVPGIVVGSTLWSPEASQSIPVYFIFPETQEVAAVELLRRSVISVGALMALAIAVTTYLATRHISLPIRQASITASKLAKGALDERMVVRGTDDLATLASSMNDMAAQLDLRIGELEKLSSLQQQFVSDVSHELRTPMTTMRMASEMVEANPDDPVQVRSVELMRAQMERLELLLADLLEISRFDAGAAQLSLEDCDIVDLVRSEISDVTPLADRLGVSIVLVAEAAQTAEVDPRRISRIVRNLVSNAVEHAEGKTVEVTVVGNDCAVGVAVRDHGVGFEAWQAEKVFGRFWRGDPSRVRTVGGSGLGLAISRQDANLHHGWLTAWGRPNQGAYFRLVVPRQPGGVIVKSPLPASPTDADRSDDEEER</sequence>
<keyword evidence="7 16" id="KW-0812">Transmembrane</keyword>
<accession>Q6A829</accession>
<dbReference type="PROSITE" id="PS50885">
    <property type="entry name" value="HAMP"/>
    <property type="match status" value="1"/>
</dbReference>
<dbReference type="Gene3D" id="6.10.340.10">
    <property type="match status" value="1"/>
</dbReference>
<dbReference type="FunFam" id="1.10.287.130:FF:000010">
    <property type="entry name" value="Two-component sensor histidine kinase"/>
    <property type="match status" value="1"/>
</dbReference>
<keyword evidence="4" id="KW-1003">Cell membrane</keyword>
<protein>
    <recommendedName>
        <fullName evidence="14">Sensor histidine kinase MtrB</fullName>
        <ecNumber evidence="3">2.7.13.3</ecNumber>
    </recommendedName>
</protein>
<comment type="subcellular location">
    <subcellularLocation>
        <location evidence="2">Cell membrane</location>
        <topology evidence="2">Multi-pass membrane protein</topology>
    </subcellularLocation>
</comment>
<dbReference type="SMART" id="SM00387">
    <property type="entry name" value="HATPase_c"/>
    <property type="match status" value="1"/>
</dbReference>
<dbReference type="Pfam" id="PF02518">
    <property type="entry name" value="HATPase_c"/>
    <property type="match status" value="1"/>
</dbReference>
<dbReference type="GO" id="GO:0000155">
    <property type="term" value="F:phosphorelay sensor kinase activity"/>
    <property type="evidence" value="ECO:0007669"/>
    <property type="project" value="InterPro"/>
</dbReference>
<evidence type="ECO:0000256" key="15">
    <source>
        <dbReference type="SAM" id="MobiDB-lite"/>
    </source>
</evidence>
<keyword evidence="11 16" id="KW-1133">Transmembrane helix</keyword>
<evidence type="ECO:0000256" key="8">
    <source>
        <dbReference type="ARBA" id="ARBA00022741"/>
    </source>
</evidence>
<dbReference type="Pfam" id="PF00512">
    <property type="entry name" value="HisKA"/>
    <property type="match status" value="1"/>
</dbReference>
<keyword evidence="8" id="KW-0547">Nucleotide-binding</keyword>
<dbReference type="PANTHER" id="PTHR43711">
    <property type="entry name" value="TWO-COMPONENT HISTIDINE KINASE"/>
    <property type="match status" value="1"/>
</dbReference>
<dbReference type="InterPro" id="IPR050736">
    <property type="entry name" value="Sensor_HK_Regulatory"/>
</dbReference>
<name>Q6A829_CUTAK</name>
<evidence type="ECO:0000259" key="18">
    <source>
        <dbReference type="PROSITE" id="PS50885"/>
    </source>
</evidence>
<evidence type="ECO:0000256" key="6">
    <source>
        <dbReference type="ARBA" id="ARBA00022679"/>
    </source>
</evidence>
<dbReference type="KEGG" id="pac:PPA1337"/>
<dbReference type="PROSITE" id="PS50109">
    <property type="entry name" value="HIS_KIN"/>
    <property type="match status" value="1"/>
</dbReference>
<dbReference type="PRINTS" id="PR00344">
    <property type="entry name" value="BCTRLSENSOR"/>
</dbReference>
<evidence type="ECO:0000256" key="5">
    <source>
        <dbReference type="ARBA" id="ARBA00022553"/>
    </source>
</evidence>
<gene>
    <name evidence="19" type="ordered locus">PPA1337</name>
</gene>